<accession>A0A1J5TIU5</accession>
<protein>
    <submittedName>
        <fullName evidence="2">GDSL-like lipase/acylhydrolase</fullName>
    </submittedName>
</protein>
<evidence type="ECO:0000259" key="1">
    <source>
        <dbReference type="Pfam" id="PF13472"/>
    </source>
</evidence>
<dbReference type="AlphaFoldDB" id="A0A1J5TIU5"/>
<dbReference type="InterPro" id="IPR013830">
    <property type="entry name" value="SGNH_hydro"/>
</dbReference>
<dbReference type="CDD" id="cd01834">
    <property type="entry name" value="SGNH_hydrolase_like_2"/>
    <property type="match status" value="1"/>
</dbReference>
<dbReference type="PANTHER" id="PTHR30383:SF5">
    <property type="entry name" value="SGNH HYDROLASE-TYPE ESTERASE DOMAIN-CONTAINING PROTEIN"/>
    <property type="match status" value="1"/>
</dbReference>
<name>A0A1J5TIU5_9ZZZZ</name>
<dbReference type="GO" id="GO:0004622">
    <property type="term" value="F:phosphatidylcholine lysophospholipase activity"/>
    <property type="evidence" value="ECO:0007669"/>
    <property type="project" value="TreeGrafter"/>
</dbReference>
<dbReference type="SUPFAM" id="SSF52266">
    <property type="entry name" value="SGNH hydrolase"/>
    <property type="match status" value="1"/>
</dbReference>
<proteinExistence type="predicted"/>
<dbReference type="EMBL" id="MLJW01000014">
    <property type="protein sequence ID" value="OIR13628.1"/>
    <property type="molecule type" value="Genomic_DNA"/>
</dbReference>
<dbReference type="PANTHER" id="PTHR30383">
    <property type="entry name" value="THIOESTERASE 1/PROTEASE 1/LYSOPHOSPHOLIPASE L1"/>
    <property type="match status" value="1"/>
</dbReference>
<evidence type="ECO:0000313" key="2">
    <source>
        <dbReference type="EMBL" id="OIR13628.1"/>
    </source>
</evidence>
<organism evidence="2">
    <name type="scientific">mine drainage metagenome</name>
    <dbReference type="NCBI Taxonomy" id="410659"/>
    <lineage>
        <taxon>unclassified sequences</taxon>
        <taxon>metagenomes</taxon>
        <taxon>ecological metagenomes</taxon>
    </lineage>
</organism>
<dbReference type="InterPro" id="IPR051532">
    <property type="entry name" value="Ester_Hydrolysis_Enzymes"/>
</dbReference>
<reference evidence="2" key="1">
    <citation type="submission" date="2016-10" db="EMBL/GenBank/DDBJ databases">
        <title>Sequence of Gallionella enrichment culture.</title>
        <authorList>
            <person name="Poehlein A."/>
            <person name="Muehling M."/>
            <person name="Daniel R."/>
        </authorList>
    </citation>
    <scope>NUCLEOTIDE SEQUENCE</scope>
</reference>
<dbReference type="InterPro" id="IPR036514">
    <property type="entry name" value="SGNH_hydro_sf"/>
</dbReference>
<sequence>MKTQLPNLQSIRSPRLASGIALALGLFAAVLAPQAKAAQSTQFALKPGDRVCFYGDSITEQRFYGMDVEAFVRTRYPGLKVEFVNSGVGGDKVTGGWAGGIDTRLERDVFPFKPNVVTIMLGMNDASYRPFDQKIFDVYRKGYEHIIESLQQHLPGVRIVLIQPTPYDDVTKAPFFPGGYNAVLLRYSAFVRELAARHHLECVDFMTPLLNVLTKAQAENPKLAGEVLPGRIHPSPVGELVMAQALLKAWNASPTVTAVTIDGAAHQVVSSENTTVSDLSRDGASLSWTQHDDCLPFPILGLHEQWKQFPPTERDWGSLSFFTPAPKPDWSHTDPAAALMIKLSHFYRDLDQQTLKVRGLPAAQYALSIDGKYIGTFESFELAGGINLANYETPMMNQAWHVLDLCWKHTAWRFFAWRGIQTQLAFDKDPSVQAATTALVDALHNQELGIEKREVAAAQPRVTHYRLSIVSR</sequence>
<keyword evidence="2" id="KW-0378">Hydrolase</keyword>
<comment type="caution">
    <text evidence="2">The sequence shown here is derived from an EMBL/GenBank/DDBJ whole genome shotgun (WGS) entry which is preliminary data.</text>
</comment>
<dbReference type="Gene3D" id="3.40.50.1110">
    <property type="entry name" value="SGNH hydrolase"/>
    <property type="match status" value="1"/>
</dbReference>
<dbReference type="Pfam" id="PF13472">
    <property type="entry name" value="Lipase_GDSL_2"/>
    <property type="match status" value="1"/>
</dbReference>
<gene>
    <name evidence="2" type="ORF">GALL_54470</name>
</gene>
<feature type="domain" description="SGNH hydrolase-type esterase" evidence="1">
    <location>
        <begin position="53"/>
        <end position="238"/>
    </location>
</feature>